<evidence type="ECO:0000313" key="3">
    <source>
        <dbReference type="Proteomes" id="UP000594468"/>
    </source>
</evidence>
<gene>
    <name evidence="2" type="ORF">G4Y79_08050</name>
</gene>
<keyword evidence="1" id="KW-1133">Transmembrane helix</keyword>
<accession>A0A7S8IGP8</accession>
<evidence type="ECO:0000256" key="1">
    <source>
        <dbReference type="SAM" id="Phobius"/>
    </source>
</evidence>
<feature type="transmembrane region" description="Helical" evidence="1">
    <location>
        <begin position="12"/>
        <end position="33"/>
    </location>
</feature>
<evidence type="ECO:0008006" key="4">
    <source>
        <dbReference type="Google" id="ProtNLM"/>
    </source>
</evidence>
<dbReference type="AlphaFoldDB" id="A0A7S8IGP8"/>
<proteinExistence type="predicted"/>
<dbReference type="SUPFAM" id="SSF48452">
    <property type="entry name" value="TPR-like"/>
    <property type="match status" value="1"/>
</dbReference>
<dbReference type="RefSeq" id="WP_195172376.1">
    <property type="nucleotide sequence ID" value="NZ_CP062983.1"/>
</dbReference>
<keyword evidence="1" id="KW-0812">Transmembrane</keyword>
<evidence type="ECO:0000313" key="2">
    <source>
        <dbReference type="EMBL" id="QPC84313.1"/>
    </source>
</evidence>
<name>A0A7S8IGP8_9CHLR</name>
<organism evidence="2 3">
    <name type="scientific">Phototrophicus methaneseepsis</name>
    <dbReference type="NCBI Taxonomy" id="2710758"/>
    <lineage>
        <taxon>Bacteria</taxon>
        <taxon>Bacillati</taxon>
        <taxon>Chloroflexota</taxon>
        <taxon>Candidatus Thermofontia</taxon>
        <taxon>Phototrophicales</taxon>
        <taxon>Phototrophicaceae</taxon>
        <taxon>Phototrophicus</taxon>
    </lineage>
</organism>
<dbReference type="InterPro" id="IPR011990">
    <property type="entry name" value="TPR-like_helical_dom_sf"/>
</dbReference>
<keyword evidence="1" id="KW-0472">Membrane</keyword>
<dbReference type="Gene3D" id="2.60.120.380">
    <property type="match status" value="1"/>
</dbReference>
<dbReference type="Gene3D" id="1.25.40.10">
    <property type="entry name" value="Tetratricopeptide repeat domain"/>
    <property type="match status" value="1"/>
</dbReference>
<keyword evidence="3" id="KW-1185">Reference proteome</keyword>
<reference evidence="2 3" key="1">
    <citation type="submission" date="2020-02" db="EMBL/GenBank/DDBJ databases">
        <authorList>
            <person name="Zheng R.K."/>
            <person name="Sun C.M."/>
        </authorList>
    </citation>
    <scope>NUCLEOTIDE SEQUENCE [LARGE SCALE GENOMIC DNA]</scope>
    <source>
        <strain evidence="3">rifampicinis</strain>
    </source>
</reference>
<protein>
    <recommendedName>
        <fullName evidence="4">Tetratricopeptide repeat protein</fullName>
    </recommendedName>
</protein>
<dbReference type="KEGG" id="pmet:G4Y79_08050"/>
<dbReference type="Proteomes" id="UP000594468">
    <property type="component" value="Chromosome"/>
</dbReference>
<sequence length="258" mass="28441">MIYGRKTQNSYPGRGVVLAIQAILILGIAYFGIEALANIFDKMAPSPYNANSVVVYPSNASSSTAWDVDRSTMNAEYASYYSHLGHQYLYITGEPAQALVQFNKAQSFAPNDPNADLAIGVAYEHMDMPSRAAAEFLDYLRMNEDYYVPQAWYDEVRQTVQMYEGRIFAYDVDATAGDTLSVRAQSVEYNEVDPLIVILDPYGNPLTGRDDVLDGRQVLSMDAFINEYSLPISGDYTVLVSHAGGGSIGMVDVTVDLD</sequence>
<dbReference type="EMBL" id="CP062983">
    <property type="protein sequence ID" value="QPC84313.1"/>
    <property type="molecule type" value="Genomic_DNA"/>
</dbReference>